<feature type="transmembrane region" description="Helical" evidence="1">
    <location>
        <begin position="6"/>
        <end position="23"/>
    </location>
</feature>
<keyword evidence="1" id="KW-1133">Transmembrane helix</keyword>
<evidence type="ECO:0000256" key="1">
    <source>
        <dbReference type="SAM" id="Phobius"/>
    </source>
</evidence>
<keyword evidence="1" id="KW-0472">Membrane</keyword>
<sequence>MLGIFAIYGIVAMTIFYIGLWIGSRYMI</sequence>
<dbReference type="EMBL" id="UINC01045053">
    <property type="protein sequence ID" value="SVB51331.1"/>
    <property type="molecule type" value="Genomic_DNA"/>
</dbReference>
<protein>
    <submittedName>
        <fullName evidence="2">Uncharacterized protein</fullName>
    </submittedName>
</protein>
<keyword evidence="1" id="KW-0812">Transmembrane</keyword>
<proteinExistence type="predicted"/>
<gene>
    <name evidence="2" type="ORF">METZ01_LOCUS204185</name>
</gene>
<dbReference type="AlphaFoldDB" id="A0A382EN17"/>
<organism evidence="2">
    <name type="scientific">marine metagenome</name>
    <dbReference type="NCBI Taxonomy" id="408172"/>
    <lineage>
        <taxon>unclassified sequences</taxon>
        <taxon>metagenomes</taxon>
        <taxon>ecological metagenomes</taxon>
    </lineage>
</organism>
<evidence type="ECO:0000313" key="2">
    <source>
        <dbReference type="EMBL" id="SVB51331.1"/>
    </source>
</evidence>
<accession>A0A382EN17</accession>
<reference evidence="2" key="1">
    <citation type="submission" date="2018-05" db="EMBL/GenBank/DDBJ databases">
        <authorList>
            <person name="Lanie J.A."/>
            <person name="Ng W.-L."/>
            <person name="Kazmierczak K.M."/>
            <person name="Andrzejewski T.M."/>
            <person name="Davidsen T.M."/>
            <person name="Wayne K.J."/>
            <person name="Tettelin H."/>
            <person name="Glass J.I."/>
            <person name="Rusch D."/>
            <person name="Podicherti R."/>
            <person name="Tsui H.-C.T."/>
            <person name="Winkler M.E."/>
        </authorList>
    </citation>
    <scope>NUCLEOTIDE SEQUENCE</scope>
</reference>
<name>A0A382EN17_9ZZZZ</name>